<evidence type="ECO:0000313" key="7">
    <source>
        <dbReference type="Proteomes" id="UP001054945"/>
    </source>
</evidence>
<dbReference type="GO" id="GO:0050661">
    <property type="term" value="F:NADP binding"/>
    <property type="evidence" value="ECO:0007669"/>
    <property type="project" value="InterPro"/>
</dbReference>
<gene>
    <name evidence="6" type="ORF">CEXT_678031</name>
</gene>
<evidence type="ECO:0000313" key="6">
    <source>
        <dbReference type="EMBL" id="GIY74849.1"/>
    </source>
</evidence>
<evidence type="ECO:0000256" key="2">
    <source>
        <dbReference type="ARBA" id="ARBA00022827"/>
    </source>
</evidence>
<dbReference type="Pfam" id="PF00743">
    <property type="entry name" value="FMO-like"/>
    <property type="match status" value="1"/>
</dbReference>
<name>A0AAV4VYR4_CAEEX</name>
<organism evidence="6 7">
    <name type="scientific">Caerostris extrusa</name>
    <name type="common">Bark spider</name>
    <name type="synonym">Caerostris bankana</name>
    <dbReference type="NCBI Taxonomy" id="172846"/>
    <lineage>
        <taxon>Eukaryota</taxon>
        <taxon>Metazoa</taxon>
        <taxon>Ecdysozoa</taxon>
        <taxon>Arthropoda</taxon>
        <taxon>Chelicerata</taxon>
        <taxon>Arachnida</taxon>
        <taxon>Araneae</taxon>
        <taxon>Araneomorphae</taxon>
        <taxon>Entelegynae</taxon>
        <taxon>Araneoidea</taxon>
        <taxon>Araneidae</taxon>
        <taxon>Caerostris</taxon>
    </lineage>
</organism>
<evidence type="ECO:0000256" key="3">
    <source>
        <dbReference type="ARBA" id="ARBA00023002"/>
    </source>
</evidence>
<dbReference type="EC" id="1.-.-.-" evidence="4"/>
<dbReference type="Proteomes" id="UP001054945">
    <property type="component" value="Unassembled WGS sequence"/>
</dbReference>
<keyword evidence="1 4" id="KW-0285">Flavoprotein</keyword>
<keyword evidence="5" id="KW-0472">Membrane</keyword>
<comment type="caution">
    <text evidence="6">The sequence shown here is derived from an EMBL/GenBank/DDBJ whole genome shotgun (WGS) entry which is preliminary data.</text>
</comment>
<proteinExistence type="inferred from homology"/>
<evidence type="ECO:0000256" key="4">
    <source>
        <dbReference type="RuleBase" id="RU361177"/>
    </source>
</evidence>
<evidence type="ECO:0000256" key="1">
    <source>
        <dbReference type="ARBA" id="ARBA00022630"/>
    </source>
</evidence>
<keyword evidence="5" id="KW-0812">Transmembrane</keyword>
<evidence type="ECO:0000256" key="5">
    <source>
        <dbReference type="SAM" id="Phobius"/>
    </source>
</evidence>
<keyword evidence="7" id="KW-1185">Reference proteome</keyword>
<comment type="cofactor">
    <cofactor evidence="4">
        <name>FAD</name>
        <dbReference type="ChEBI" id="CHEBI:57692"/>
    </cofactor>
</comment>
<dbReference type="GO" id="GO:0004499">
    <property type="term" value="F:N,N-dimethylaniline monooxygenase activity"/>
    <property type="evidence" value="ECO:0007669"/>
    <property type="project" value="InterPro"/>
</dbReference>
<keyword evidence="5" id="KW-1133">Transmembrane helix</keyword>
<accession>A0AAV4VYR4</accession>
<dbReference type="AlphaFoldDB" id="A0AAV4VYR4"/>
<sequence>MEDYIECMNDLAEEYGAKPEISTLFFKDFYLGLTCLTGPFFLINTDLMDHTNGRKHKRQSLNAMIELCIHCHRGYL</sequence>
<reference evidence="6 7" key="1">
    <citation type="submission" date="2021-06" db="EMBL/GenBank/DDBJ databases">
        <title>Caerostris extrusa draft genome.</title>
        <authorList>
            <person name="Kono N."/>
            <person name="Arakawa K."/>
        </authorList>
    </citation>
    <scope>NUCLEOTIDE SEQUENCE [LARGE SCALE GENOMIC DNA]</scope>
</reference>
<feature type="transmembrane region" description="Helical" evidence="5">
    <location>
        <begin position="29"/>
        <end position="48"/>
    </location>
</feature>
<dbReference type="GO" id="GO:0050660">
    <property type="term" value="F:flavin adenine dinucleotide binding"/>
    <property type="evidence" value="ECO:0007669"/>
    <property type="project" value="InterPro"/>
</dbReference>
<keyword evidence="3 4" id="KW-0560">Oxidoreductase</keyword>
<comment type="similarity">
    <text evidence="4">Belongs to the FMO family.</text>
</comment>
<keyword evidence="2 4" id="KW-0274">FAD</keyword>
<protein>
    <recommendedName>
        <fullName evidence="4">Flavin-containing monooxygenase</fullName>
        <ecNumber evidence="4">1.-.-.-</ecNumber>
    </recommendedName>
</protein>
<dbReference type="EMBL" id="BPLR01015265">
    <property type="protein sequence ID" value="GIY74849.1"/>
    <property type="molecule type" value="Genomic_DNA"/>
</dbReference>
<dbReference type="InterPro" id="IPR020946">
    <property type="entry name" value="Flavin_mOase-like"/>
</dbReference>
<keyword evidence="4" id="KW-0503">Monooxygenase</keyword>